<gene>
    <name evidence="3" type="ORF">WICMUC_003321</name>
</gene>
<evidence type="ECO:0000313" key="4">
    <source>
        <dbReference type="Proteomes" id="UP000769528"/>
    </source>
</evidence>
<evidence type="ECO:0000256" key="1">
    <source>
        <dbReference type="SAM" id="Coils"/>
    </source>
</evidence>
<reference evidence="3" key="2">
    <citation type="submission" date="2021-01" db="EMBL/GenBank/DDBJ databases">
        <authorList>
            <person name="Schikora-Tamarit M.A."/>
        </authorList>
    </citation>
    <scope>NUCLEOTIDE SEQUENCE</scope>
    <source>
        <strain evidence="3">CBS6341</strain>
    </source>
</reference>
<name>A0A9P8PLR2_9ASCO</name>
<proteinExistence type="predicted"/>
<keyword evidence="4" id="KW-1185">Reference proteome</keyword>
<feature type="coiled-coil region" evidence="1">
    <location>
        <begin position="148"/>
        <end position="175"/>
    </location>
</feature>
<evidence type="ECO:0000256" key="2">
    <source>
        <dbReference type="SAM" id="MobiDB-lite"/>
    </source>
</evidence>
<organism evidence="3 4">
    <name type="scientific">Wickerhamomyces mucosus</name>
    <dbReference type="NCBI Taxonomy" id="1378264"/>
    <lineage>
        <taxon>Eukaryota</taxon>
        <taxon>Fungi</taxon>
        <taxon>Dikarya</taxon>
        <taxon>Ascomycota</taxon>
        <taxon>Saccharomycotina</taxon>
        <taxon>Saccharomycetes</taxon>
        <taxon>Phaffomycetales</taxon>
        <taxon>Wickerhamomycetaceae</taxon>
        <taxon>Wickerhamomyces</taxon>
    </lineage>
</organism>
<dbReference type="EMBL" id="JAEUBF010000853">
    <property type="protein sequence ID" value="KAH3674483.1"/>
    <property type="molecule type" value="Genomic_DNA"/>
</dbReference>
<reference evidence="3" key="1">
    <citation type="journal article" date="2021" name="Open Biol.">
        <title>Shared evolutionary footprints suggest mitochondrial oxidative damage underlies multiple complex I losses in fungi.</title>
        <authorList>
            <person name="Schikora-Tamarit M.A."/>
            <person name="Marcet-Houben M."/>
            <person name="Nosek J."/>
            <person name="Gabaldon T."/>
        </authorList>
    </citation>
    <scope>NUCLEOTIDE SEQUENCE</scope>
    <source>
        <strain evidence="3">CBS6341</strain>
    </source>
</reference>
<sequence length="470" mass="55082">MPVGNFYLQAIEEEESGDRFKLSDLTKSLRFYESSYQSYLESIKLEVTIDNTYNLYRLIYDVYSGFTGNSFSLRELNLTNFDVLKYNLPQIKKLYDLKLPYFKTVERVEFGKIYDFQYNLVLINLELIENFDSDEIKLLEKGYDGLIREIIEEINEILEYQLEELQKLLDHIALEENENEDGNGDNSKPPAGFEEGQEEEEFDMIEQVTPDVILDTLIQAYKMINAVLENTANLRELTTTRDSLEPFKNKLDEITKKITDLPYERNEESINEIKLLNHSIISLFYDNEEAFIIHWKNIYVDDSIALKSSFVDSLSNFKKFNNIDNISVLNQVSQTFKEIEILLKDKIQNNPQVLELSDYLIRLIEIFTNRSDIELTKFNYTKNEVNLTNSLNILKTALNYLNNVNCGLRETLINKLIKKRLKRQLVLRILILQENGINESKIKETIGEQFYQEDLEILGSVDIYSEIFGI</sequence>
<accession>A0A9P8PLR2</accession>
<dbReference type="Proteomes" id="UP000769528">
    <property type="component" value="Unassembled WGS sequence"/>
</dbReference>
<evidence type="ECO:0000313" key="3">
    <source>
        <dbReference type="EMBL" id="KAH3674483.1"/>
    </source>
</evidence>
<keyword evidence="1" id="KW-0175">Coiled coil</keyword>
<dbReference type="OrthoDB" id="5328412at2759"/>
<comment type="caution">
    <text evidence="3">The sequence shown here is derived from an EMBL/GenBank/DDBJ whole genome shotgun (WGS) entry which is preliminary data.</text>
</comment>
<protein>
    <submittedName>
        <fullName evidence="3">Uncharacterized protein</fullName>
    </submittedName>
</protein>
<feature type="region of interest" description="Disordered" evidence="2">
    <location>
        <begin position="176"/>
        <end position="200"/>
    </location>
</feature>
<dbReference type="AlphaFoldDB" id="A0A9P8PLR2"/>